<dbReference type="Proteomes" id="UP000030745">
    <property type="component" value="Unassembled WGS sequence"/>
</dbReference>
<reference evidence="3 4" key="1">
    <citation type="journal article" date="2013" name="PLoS Genet.">
        <title>Distinctive expansion of potential virulence genes in the genome of the oomycete fish pathogen Saprolegnia parasitica.</title>
        <authorList>
            <person name="Jiang R.H."/>
            <person name="de Bruijn I."/>
            <person name="Haas B.J."/>
            <person name="Belmonte R."/>
            <person name="Lobach L."/>
            <person name="Christie J."/>
            <person name="van den Ackerveken G."/>
            <person name="Bottin A."/>
            <person name="Bulone V."/>
            <person name="Diaz-Moreno S.M."/>
            <person name="Dumas B."/>
            <person name="Fan L."/>
            <person name="Gaulin E."/>
            <person name="Govers F."/>
            <person name="Grenville-Briggs L.J."/>
            <person name="Horner N.R."/>
            <person name="Levin J.Z."/>
            <person name="Mammella M."/>
            <person name="Meijer H.J."/>
            <person name="Morris P."/>
            <person name="Nusbaum C."/>
            <person name="Oome S."/>
            <person name="Phillips A.J."/>
            <person name="van Rooyen D."/>
            <person name="Rzeszutek E."/>
            <person name="Saraiva M."/>
            <person name="Secombes C.J."/>
            <person name="Seidl M.F."/>
            <person name="Snel B."/>
            <person name="Stassen J.H."/>
            <person name="Sykes S."/>
            <person name="Tripathy S."/>
            <person name="van den Berg H."/>
            <person name="Vega-Arreguin J.C."/>
            <person name="Wawra S."/>
            <person name="Young S.K."/>
            <person name="Zeng Q."/>
            <person name="Dieguez-Uribeondo J."/>
            <person name="Russ C."/>
            <person name="Tyler B.M."/>
            <person name="van West P."/>
        </authorList>
    </citation>
    <scope>NUCLEOTIDE SEQUENCE [LARGE SCALE GENOMIC DNA]</scope>
    <source>
        <strain evidence="3 4">CBS 223.65</strain>
    </source>
</reference>
<proteinExistence type="predicted"/>
<feature type="transmembrane region" description="Helical" evidence="1">
    <location>
        <begin position="778"/>
        <end position="800"/>
    </location>
</feature>
<feature type="transmembrane region" description="Helical" evidence="1">
    <location>
        <begin position="306"/>
        <end position="323"/>
    </location>
</feature>
<evidence type="ECO:0000256" key="1">
    <source>
        <dbReference type="SAM" id="Phobius"/>
    </source>
</evidence>
<dbReference type="RefSeq" id="XP_012196589.1">
    <property type="nucleotide sequence ID" value="XM_012341199.1"/>
</dbReference>
<dbReference type="OrthoDB" id="419441at2759"/>
<dbReference type="SUPFAM" id="SSF81324">
    <property type="entry name" value="Voltage-gated potassium channels"/>
    <property type="match status" value="1"/>
</dbReference>
<dbReference type="EMBL" id="KK583194">
    <property type="protein sequence ID" value="KDO32942.1"/>
    <property type="molecule type" value="Genomic_DNA"/>
</dbReference>
<feature type="transmembrane region" description="Helical" evidence="1">
    <location>
        <begin position="34"/>
        <end position="51"/>
    </location>
</feature>
<name>A0A067D1N1_SAPPC</name>
<dbReference type="InterPro" id="IPR029370">
    <property type="entry name" value="TMEM117"/>
</dbReference>
<evidence type="ECO:0000259" key="2">
    <source>
        <dbReference type="Pfam" id="PF07885"/>
    </source>
</evidence>
<feature type="transmembrane region" description="Helical" evidence="1">
    <location>
        <begin position="718"/>
        <end position="739"/>
    </location>
</feature>
<feature type="transmembrane region" description="Helical" evidence="1">
    <location>
        <begin position="63"/>
        <end position="81"/>
    </location>
</feature>
<dbReference type="InterPro" id="IPR013099">
    <property type="entry name" value="K_chnl_dom"/>
</dbReference>
<organism evidence="3 4">
    <name type="scientific">Saprolegnia parasitica (strain CBS 223.65)</name>
    <dbReference type="NCBI Taxonomy" id="695850"/>
    <lineage>
        <taxon>Eukaryota</taxon>
        <taxon>Sar</taxon>
        <taxon>Stramenopiles</taxon>
        <taxon>Oomycota</taxon>
        <taxon>Saprolegniomycetes</taxon>
        <taxon>Saprolegniales</taxon>
        <taxon>Saprolegniaceae</taxon>
        <taxon>Saprolegnia</taxon>
    </lineage>
</organism>
<feature type="transmembrane region" description="Helical" evidence="1">
    <location>
        <begin position="266"/>
        <end position="286"/>
    </location>
</feature>
<feature type="transmembrane region" description="Helical" evidence="1">
    <location>
        <begin position="751"/>
        <end position="771"/>
    </location>
</feature>
<dbReference type="VEuPathDB" id="FungiDB:SPRG_02635"/>
<feature type="transmembrane region" description="Helical" evidence="1">
    <location>
        <begin position="448"/>
        <end position="465"/>
    </location>
</feature>
<dbReference type="AlphaFoldDB" id="A0A067D1N1"/>
<dbReference type="GeneID" id="24125178"/>
<feature type="transmembrane region" description="Helical" evidence="1">
    <location>
        <begin position="173"/>
        <end position="192"/>
    </location>
</feature>
<protein>
    <recommendedName>
        <fullName evidence="2">Potassium channel domain-containing protein</fullName>
    </recommendedName>
</protein>
<keyword evidence="4" id="KW-1185">Reference proteome</keyword>
<dbReference type="Gene3D" id="1.10.287.70">
    <property type="match status" value="1"/>
</dbReference>
<feature type="domain" description="Potassium channel" evidence="2">
    <location>
        <begin position="726"/>
        <end position="798"/>
    </location>
</feature>
<feature type="transmembrane region" description="Helical" evidence="1">
    <location>
        <begin position="93"/>
        <end position="115"/>
    </location>
</feature>
<dbReference type="Pfam" id="PF07885">
    <property type="entry name" value="Ion_trans_2"/>
    <property type="match status" value="1"/>
</dbReference>
<evidence type="ECO:0000313" key="4">
    <source>
        <dbReference type="Proteomes" id="UP000030745"/>
    </source>
</evidence>
<dbReference type="OMA" id="DLLWIVQ"/>
<dbReference type="GO" id="GO:0016020">
    <property type="term" value="C:membrane"/>
    <property type="evidence" value="ECO:0007669"/>
    <property type="project" value="InterPro"/>
</dbReference>
<sequence>MGFWTVDPWVVRRRGKTTYVERQETRTGSSLRQPYMRVFAALLLLLLNVIVHQTNPVGLSHAAAYIPLYGTAFNFLCRSTLQDDTSSTNAARVIAAMVSLVLGAILARLVVFPALHESWTMFSAGHASFRVVETKAADGHVQPATYRHVSGVANDGKAFRHEVHIGSSSQGSWAVMLVITPLVMVVAASIYNCFVPSTLAVTGVVNVSYAQLYPSVRGISLVFNALVLFAVLDTMLQDSNRCDAVYGGWMQALRTHLWRHHACRIVCFWLYTAGAITFAVHGLPGFSTWCKELFEHAPDHLLHESWRAFLSGLVVVLHLVVLVQDWDFPTMATVRGIYLPGLTTECLALHVGRRCVVLTGKWLVASLTLWMLPLDMWVFGHQLNYEAASYGQVTDPVTHRILSITNATWLAERACGVHCYTIPMNATGLSTAPTVGRHFGWPVFDQMPAVYITLIALFLFFRLAWTEDSRFMVAVHMQGVKATTYSAQLQSSALTAIASDALRQLASIKHLYALRKHVDGVCITLAMLGLLLMLFQLHSIWEVDVVFGHAKYPRNALSAPGQTYSVVILVSTLVLASQLVTRTQLTLQIAKLRHQVPACATLWRHPATRFTLAAELVANLWIVPPFITGFAELDEFQFDASTCTLPMLRLDGGCYYRLRYPVETLGLVMLVRLYWIVRLVRNHSGFYGQRVDFLGSLHNVSTDSPLWHFRAIFHHRPVFAFLFCTLVTWLATAAGVSVMERSIPSALDSDLTSSWLIVVTMATVGYGDYFARTRGGRFLTVMGGIIGGTIVISMLTSLFMGSLQTTFGEERVLYVVRYKRWQKARLDAAVNLIKAAWRRHKLEKANKSTHSADRALFKYMQKVRELRLGAITDGDDVVGKVREWKSESVVPLLVAAHAKRTAVLDDLEAKVQRVGSLVTTIESLVLAKTKKKMTVS</sequence>
<gene>
    <name evidence="3" type="ORF">SPRG_02635</name>
</gene>
<keyword evidence="1" id="KW-0812">Transmembrane</keyword>
<feature type="transmembrane region" description="Helical" evidence="1">
    <location>
        <begin position="518"/>
        <end position="541"/>
    </location>
</feature>
<dbReference type="KEGG" id="spar:SPRG_02635"/>
<keyword evidence="1" id="KW-1133">Transmembrane helix</keyword>
<evidence type="ECO:0000313" key="3">
    <source>
        <dbReference type="EMBL" id="KDO32942.1"/>
    </source>
</evidence>
<dbReference type="InterPro" id="IPR015449">
    <property type="entry name" value="K_chnl_Ca-activ_SK"/>
</dbReference>
<feature type="transmembrane region" description="Helical" evidence="1">
    <location>
        <begin position="561"/>
        <end position="581"/>
    </location>
</feature>
<accession>A0A067D1N1</accession>
<keyword evidence="1" id="KW-0472">Membrane</keyword>
<feature type="transmembrane region" description="Helical" evidence="1">
    <location>
        <begin position="362"/>
        <end position="380"/>
    </location>
</feature>
<dbReference type="Pfam" id="PF15113">
    <property type="entry name" value="TMEM117"/>
    <property type="match status" value="1"/>
</dbReference>
<feature type="transmembrane region" description="Helical" evidence="1">
    <location>
        <begin position="212"/>
        <end position="232"/>
    </location>
</feature>
<dbReference type="GO" id="GO:0016286">
    <property type="term" value="F:small conductance calcium-activated potassium channel activity"/>
    <property type="evidence" value="ECO:0007669"/>
    <property type="project" value="InterPro"/>
</dbReference>
<dbReference type="PANTHER" id="PTHR10153">
    <property type="entry name" value="SMALL CONDUCTANCE CALCIUM-ACTIVATED POTASSIUM CHANNEL"/>
    <property type="match status" value="1"/>
</dbReference>